<organism evidence="1 2">
    <name type="scientific">Araneus ventricosus</name>
    <name type="common">Orbweaver spider</name>
    <name type="synonym">Epeira ventricosa</name>
    <dbReference type="NCBI Taxonomy" id="182803"/>
    <lineage>
        <taxon>Eukaryota</taxon>
        <taxon>Metazoa</taxon>
        <taxon>Ecdysozoa</taxon>
        <taxon>Arthropoda</taxon>
        <taxon>Chelicerata</taxon>
        <taxon>Arachnida</taxon>
        <taxon>Araneae</taxon>
        <taxon>Araneomorphae</taxon>
        <taxon>Entelegynae</taxon>
        <taxon>Araneoidea</taxon>
        <taxon>Araneidae</taxon>
        <taxon>Araneus</taxon>
    </lineage>
</organism>
<comment type="caution">
    <text evidence="1">The sequence shown here is derived from an EMBL/GenBank/DDBJ whole genome shotgun (WGS) entry which is preliminary data.</text>
</comment>
<accession>A0A4Y2IK13</accession>
<evidence type="ECO:0000313" key="2">
    <source>
        <dbReference type="Proteomes" id="UP000499080"/>
    </source>
</evidence>
<protein>
    <submittedName>
        <fullName evidence="1">Uncharacterized protein</fullName>
    </submittedName>
</protein>
<proteinExistence type="predicted"/>
<keyword evidence="2" id="KW-1185">Reference proteome</keyword>
<name>A0A4Y2IK13_ARAVE</name>
<dbReference type="EMBL" id="BGPR01002680">
    <property type="protein sequence ID" value="GBM77286.1"/>
    <property type="molecule type" value="Genomic_DNA"/>
</dbReference>
<sequence>MLSDGVILLHDNTHNASKTQELLRKFKWEVRSHSTTTQIRYPIWVLNAYLEQGSLQRGLCKQLPRTGSMGRAVISANAGYTSWSCVQINA</sequence>
<reference evidence="1 2" key="1">
    <citation type="journal article" date="2019" name="Sci. Rep.">
        <title>Orb-weaving spider Araneus ventricosus genome elucidates the spidroin gene catalogue.</title>
        <authorList>
            <person name="Kono N."/>
            <person name="Nakamura H."/>
            <person name="Ohtoshi R."/>
            <person name="Moran D.A.P."/>
            <person name="Shinohara A."/>
            <person name="Yoshida Y."/>
            <person name="Fujiwara M."/>
            <person name="Mori M."/>
            <person name="Tomita M."/>
            <person name="Arakawa K."/>
        </authorList>
    </citation>
    <scope>NUCLEOTIDE SEQUENCE [LARGE SCALE GENOMIC DNA]</scope>
</reference>
<gene>
    <name evidence="1" type="ORF">AVEN_205626_1</name>
</gene>
<evidence type="ECO:0000313" key="1">
    <source>
        <dbReference type="EMBL" id="GBM77286.1"/>
    </source>
</evidence>
<dbReference type="Proteomes" id="UP000499080">
    <property type="component" value="Unassembled WGS sequence"/>
</dbReference>
<dbReference type="AlphaFoldDB" id="A0A4Y2IK13"/>